<keyword evidence="8" id="KW-1185">Reference proteome</keyword>
<sequence>MTDTAVDPRHLARWRNAIIAGFAMGGVTVSAWGPRLPTISSELHIGAATIGILLAFITIGSIVGLFLSTPLLHWLGGRRGVLSALVTIAAAMALMALGVALRSLPVMVIGFIIIGMATGVLDVFINVEGSAVERRAGRTLMPLMHAAWSIGAAIGSGIGAACAALGISPAEQFAGEAVLIAVVGLAFAPSIPLGSREEPAPATPDHSRADAFRQWLRGWSDWRLLLIGVVMLGVELGEGSANNWLTLSVKQDHGQTAAVAALFFTAFAIGEATTRIFGGPLVDRVGRVTTIRITTALGVVGLVLFILGGSPWIVLIGVLLWAVGVSMGFPLGMSAAAQGPNPAARVSVVASIGYFSSLAGPPIIGFLANSAGLLNAFWLLAALMLAAFLCAGALGTARR</sequence>
<proteinExistence type="predicted"/>
<protein>
    <submittedName>
        <fullName evidence="7">MFS transporter</fullName>
    </submittedName>
</protein>
<keyword evidence="3 5" id="KW-1133">Transmembrane helix</keyword>
<evidence type="ECO:0000256" key="2">
    <source>
        <dbReference type="ARBA" id="ARBA00022692"/>
    </source>
</evidence>
<evidence type="ECO:0000313" key="7">
    <source>
        <dbReference type="EMBL" id="MFC4244496.1"/>
    </source>
</evidence>
<evidence type="ECO:0000256" key="1">
    <source>
        <dbReference type="ARBA" id="ARBA00004651"/>
    </source>
</evidence>
<feature type="transmembrane region" description="Helical" evidence="5">
    <location>
        <begin position="80"/>
        <end position="100"/>
    </location>
</feature>
<dbReference type="InterPro" id="IPR051788">
    <property type="entry name" value="MFS_Transporter"/>
</dbReference>
<feature type="domain" description="Major facilitator superfamily (MFS) profile" evidence="6">
    <location>
        <begin position="9"/>
        <end position="399"/>
    </location>
</feature>
<evidence type="ECO:0000259" key="6">
    <source>
        <dbReference type="PROSITE" id="PS50850"/>
    </source>
</evidence>
<feature type="transmembrane region" description="Helical" evidence="5">
    <location>
        <begin position="173"/>
        <end position="194"/>
    </location>
</feature>
<evidence type="ECO:0000256" key="5">
    <source>
        <dbReference type="SAM" id="Phobius"/>
    </source>
</evidence>
<reference evidence="8" key="1">
    <citation type="journal article" date="2019" name="Int. J. Syst. Evol. Microbiol.">
        <title>The Global Catalogue of Microorganisms (GCM) 10K type strain sequencing project: providing services to taxonomists for standard genome sequencing and annotation.</title>
        <authorList>
            <consortium name="The Broad Institute Genomics Platform"/>
            <consortium name="The Broad Institute Genome Sequencing Center for Infectious Disease"/>
            <person name="Wu L."/>
            <person name="Ma J."/>
        </authorList>
    </citation>
    <scope>NUCLEOTIDE SEQUENCE [LARGE SCALE GENOMIC DNA]</scope>
    <source>
        <strain evidence="8">CGMCC 1.10363</strain>
    </source>
</reference>
<gene>
    <name evidence="7" type="ORF">ACFOYW_14055</name>
</gene>
<dbReference type="Gene3D" id="1.20.1250.20">
    <property type="entry name" value="MFS general substrate transporter like domains"/>
    <property type="match status" value="2"/>
</dbReference>
<evidence type="ECO:0000313" key="8">
    <source>
        <dbReference type="Proteomes" id="UP001595900"/>
    </source>
</evidence>
<feature type="transmembrane region" description="Helical" evidence="5">
    <location>
        <begin position="312"/>
        <end position="331"/>
    </location>
</feature>
<feature type="transmembrane region" description="Helical" evidence="5">
    <location>
        <begin position="45"/>
        <end position="68"/>
    </location>
</feature>
<feature type="transmembrane region" description="Helical" evidence="5">
    <location>
        <begin position="376"/>
        <end position="397"/>
    </location>
</feature>
<dbReference type="InterPro" id="IPR020846">
    <property type="entry name" value="MFS_dom"/>
</dbReference>
<feature type="transmembrane region" description="Helical" evidence="5">
    <location>
        <begin position="254"/>
        <end position="273"/>
    </location>
</feature>
<dbReference type="InterPro" id="IPR011701">
    <property type="entry name" value="MFS"/>
</dbReference>
<feature type="transmembrane region" description="Helical" evidence="5">
    <location>
        <begin position="12"/>
        <end position="33"/>
    </location>
</feature>
<feature type="transmembrane region" description="Helical" evidence="5">
    <location>
        <begin position="285"/>
        <end position="306"/>
    </location>
</feature>
<dbReference type="InterPro" id="IPR036259">
    <property type="entry name" value="MFS_trans_sf"/>
</dbReference>
<accession>A0ABV8Q7Z6</accession>
<feature type="transmembrane region" description="Helical" evidence="5">
    <location>
        <begin position="343"/>
        <end position="364"/>
    </location>
</feature>
<keyword evidence="2 5" id="KW-0812">Transmembrane</keyword>
<dbReference type="EMBL" id="JBHSCN010000006">
    <property type="protein sequence ID" value="MFC4244496.1"/>
    <property type="molecule type" value="Genomic_DNA"/>
</dbReference>
<feature type="transmembrane region" description="Helical" evidence="5">
    <location>
        <begin position="106"/>
        <end position="125"/>
    </location>
</feature>
<dbReference type="SUPFAM" id="SSF103473">
    <property type="entry name" value="MFS general substrate transporter"/>
    <property type="match status" value="1"/>
</dbReference>
<dbReference type="RefSeq" id="WP_390230119.1">
    <property type="nucleotide sequence ID" value="NZ_JBHSCN010000006.1"/>
</dbReference>
<organism evidence="7 8">
    <name type="scientific">Gryllotalpicola reticulitermitis</name>
    <dbReference type="NCBI Taxonomy" id="1184153"/>
    <lineage>
        <taxon>Bacteria</taxon>
        <taxon>Bacillati</taxon>
        <taxon>Actinomycetota</taxon>
        <taxon>Actinomycetes</taxon>
        <taxon>Micrococcales</taxon>
        <taxon>Microbacteriaceae</taxon>
        <taxon>Gryllotalpicola</taxon>
    </lineage>
</organism>
<dbReference type="Pfam" id="PF07690">
    <property type="entry name" value="MFS_1"/>
    <property type="match status" value="2"/>
</dbReference>
<name>A0ABV8Q7Z6_9MICO</name>
<dbReference type="PANTHER" id="PTHR23514:SF13">
    <property type="entry name" value="INNER MEMBRANE PROTEIN YBJJ"/>
    <property type="match status" value="1"/>
</dbReference>
<keyword evidence="4 5" id="KW-0472">Membrane</keyword>
<dbReference type="Proteomes" id="UP001595900">
    <property type="component" value="Unassembled WGS sequence"/>
</dbReference>
<dbReference type="CDD" id="cd17393">
    <property type="entry name" value="MFS_MosC_like"/>
    <property type="match status" value="1"/>
</dbReference>
<evidence type="ECO:0000256" key="4">
    <source>
        <dbReference type="ARBA" id="ARBA00023136"/>
    </source>
</evidence>
<feature type="transmembrane region" description="Helical" evidence="5">
    <location>
        <begin position="146"/>
        <end position="167"/>
    </location>
</feature>
<comment type="caution">
    <text evidence="7">The sequence shown here is derived from an EMBL/GenBank/DDBJ whole genome shotgun (WGS) entry which is preliminary data.</text>
</comment>
<dbReference type="PROSITE" id="PS50850">
    <property type="entry name" value="MFS"/>
    <property type="match status" value="1"/>
</dbReference>
<dbReference type="PANTHER" id="PTHR23514">
    <property type="entry name" value="BYPASS OF STOP CODON PROTEIN 6"/>
    <property type="match status" value="1"/>
</dbReference>
<comment type="subcellular location">
    <subcellularLocation>
        <location evidence="1">Cell membrane</location>
        <topology evidence="1">Multi-pass membrane protein</topology>
    </subcellularLocation>
</comment>
<feature type="transmembrane region" description="Helical" evidence="5">
    <location>
        <begin position="215"/>
        <end position="234"/>
    </location>
</feature>
<evidence type="ECO:0000256" key="3">
    <source>
        <dbReference type="ARBA" id="ARBA00022989"/>
    </source>
</evidence>